<name>A0A139N751_STRGN</name>
<comment type="caution">
    <text evidence="2">The sequence shown here is derived from an EMBL/GenBank/DDBJ whole genome shotgun (WGS) entry which is preliminary data.</text>
</comment>
<dbReference type="Proteomes" id="UP000070096">
    <property type="component" value="Unassembled WGS sequence"/>
</dbReference>
<dbReference type="AlphaFoldDB" id="A0A139N751"/>
<proteinExistence type="predicted"/>
<evidence type="ECO:0000313" key="2">
    <source>
        <dbReference type="EMBL" id="KXT71885.1"/>
    </source>
</evidence>
<keyword evidence="1" id="KW-1133">Transmembrane helix</keyword>
<feature type="transmembrane region" description="Helical" evidence="1">
    <location>
        <begin position="12"/>
        <end position="28"/>
    </location>
</feature>
<dbReference type="EMBL" id="LQRC01000141">
    <property type="protein sequence ID" value="KXT71885.1"/>
    <property type="molecule type" value="Genomic_DNA"/>
</dbReference>
<keyword evidence="1" id="KW-0812">Transmembrane</keyword>
<dbReference type="PATRIC" id="fig|1302.21.peg.1066"/>
<organism evidence="2 3">
    <name type="scientific">Streptococcus gordonii</name>
    <dbReference type="NCBI Taxonomy" id="1302"/>
    <lineage>
        <taxon>Bacteria</taxon>
        <taxon>Bacillati</taxon>
        <taxon>Bacillota</taxon>
        <taxon>Bacilli</taxon>
        <taxon>Lactobacillales</taxon>
        <taxon>Streptococcaceae</taxon>
        <taxon>Streptococcus</taxon>
    </lineage>
</organism>
<evidence type="ECO:0000256" key="1">
    <source>
        <dbReference type="SAM" id="Phobius"/>
    </source>
</evidence>
<gene>
    <name evidence="2" type="ORF">SGODD07_00952</name>
</gene>
<accession>A0A139N751</accession>
<evidence type="ECO:0000313" key="3">
    <source>
        <dbReference type="Proteomes" id="UP000070096"/>
    </source>
</evidence>
<protein>
    <submittedName>
        <fullName evidence="2">Uncharacterized protein</fullName>
    </submittedName>
</protein>
<reference evidence="2 3" key="1">
    <citation type="submission" date="2016-01" db="EMBL/GenBank/DDBJ databases">
        <title>Highly variable Streptococcus oralis are common among viridans streptococci isolated from primates.</title>
        <authorList>
            <person name="Denapaite D."/>
            <person name="Rieger M."/>
            <person name="Koendgen S."/>
            <person name="Brueckner R."/>
            <person name="Ochigava I."/>
            <person name="Kappeler P."/>
            <person name="Maetz-Rensing K."/>
            <person name="Leendertz F."/>
            <person name="Hakenbeck R."/>
        </authorList>
    </citation>
    <scope>NUCLEOTIDE SEQUENCE [LARGE SCALE GENOMIC DNA]</scope>
    <source>
        <strain evidence="2 3">DD07</strain>
    </source>
</reference>
<keyword evidence="1" id="KW-0472">Membrane</keyword>
<sequence>MILYHIVRENELVLSLFYVTFSLFLFVRKITKEPLAKQVVLIWYFE</sequence>